<gene>
    <name evidence="2" type="ORF">SAMN04488069_11033</name>
</gene>
<feature type="domain" description="START-like" evidence="1">
    <location>
        <begin position="8"/>
        <end position="136"/>
    </location>
</feature>
<evidence type="ECO:0000259" key="1">
    <source>
        <dbReference type="Pfam" id="PF19569"/>
    </source>
</evidence>
<dbReference type="Proteomes" id="UP000199249">
    <property type="component" value="Unassembled WGS sequence"/>
</dbReference>
<dbReference type="AlphaFoldDB" id="A0A1H3L0K8"/>
<sequence length="137" mass="16177">MSLSATRQKHRFSVEHPINASPKILYPYLATASGLEQWFCQRVQVESGQHFNFVWDNQPHYAEMSSHRTNRSVRFCFLDERRQPVADANYLDFLIEESQLTQEVYLRVVDYSEETDEEELEEMWAGLMQKLREQVGG</sequence>
<dbReference type="InterPro" id="IPR045736">
    <property type="entry name" value="START_2"/>
</dbReference>
<keyword evidence="3" id="KW-1185">Reference proteome</keyword>
<dbReference type="Pfam" id="PF19569">
    <property type="entry name" value="START_2"/>
    <property type="match status" value="1"/>
</dbReference>
<organism evidence="2 3">
    <name type="scientific">Hymenobacter psychrophilus</name>
    <dbReference type="NCBI Taxonomy" id="651662"/>
    <lineage>
        <taxon>Bacteria</taxon>
        <taxon>Pseudomonadati</taxon>
        <taxon>Bacteroidota</taxon>
        <taxon>Cytophagia</taxon>
        <taxon>Cytophagales</taxon>
        <taxon>Hymenobacteraceae</taxon>
        <taxon>Hymenobacter</taxon>
    </lineage>
</organism>
<reference evidence="3" key="1">
    <citation type="submission" date="2016-10" db="EMBL/GenBank/DDBJ databases">
        <authorList>
            <person name="Varghese N."/>
            <person name="Submissions S."/>
        </authorList>
    </citation>
    <scope>NUCLEOTIDE SEQUENCE [LARGE SCALE GENOMIC DNA]</scope>
    <source>
        <strain evidence="3">CGMCC 1.8975</strain>
    </source>
</reference>
<proteinExistence type="predicted"/>
<evidence type="ECO:0000313" key="3">
    <source>
        <dbReference type="Proteomes" id="UP000199249"/>
    </source>
</evidence>
<evidence type="ECO:0000313" key="2">
    <source>
        <dbReference type="EMBL" id="SDY57425.1"/>
    </source>
</evidence>
<dbReference type="SUPFAM" id="SSF55961">
    <property type="entry name" value="Bet v1-like"/>
    <property type="match status" value="1"/>
</dbReference>
<dbReference type="InterPro" id="IPR023393">
    <property type="entry name" value="START-like_dom_sf"/>
</dbReference>
<accession>A0A1H3L0K8</accession>
<dbReference type="Gene3D" id="3.30.530.20">
    <property type="match status" value="1"/>
</dbReference>
<dbReference type="OrthoDB" id="667567at2"/>
<protein>
    <recommendedName>
        <fullName evidence="1">START-like domain-containing protein</fullName>
    </recommendedName>
</protein>
<name>A0A1H3L0K8_9BACT</name>
<dbReference type="RefSeq" id="WP_092741552.1">
    <property type="nucleotide sequence ID" value="NZ_FNOV01000010.1"/>
</dbReference>
<dbReference type="EMBL" id="FNOV01000010">
    <property type="protein sequence ID" value="SDY57425.1"/>
    <property type="molecule type" value="Genomic_DNA"/>
</dbReference>
<dbReference type="STRING" id="651662.SAMN04488069_11033"/>